<dbReference type="InterPro" id="IPR025293">
    <property type="entry name" value="YfiR/HmsC-like"/>
</dbReference>
<dbReference type="OrthoDB" id="277577at2"/>
<evidence type="ECO:0008006" key="4">
    <source>
        <dbReference type="Google" id="ProtNLM"/>
    </source>
</evidence>
<evidence type="ECO:0000256" key="1">
    <source>
        <dbReference type="SAM" id="SignalP"/>
    </source>
</evidence>
<dbReference type="RefSeq" id="WP_011495120.1">
    <property type="nucleotide sequence ID" value="NC_007954.1"/>
</dbReference>
<evidence type="ECO:0000313" key="2">
    <source>
        <dbReference type="EMBL" id="ABE53955.1"/>
    </source>
</evidence>
<accession>Q12RH1</accession>
<dbReference type="EMBL" id="CP000302">
    <property type="protein sequence ID" value="ABE53955.1"/>
    <property type="molecule type" value="Genomic_DNA"/>
</dbReference>
<reference evidence="2" key="1">
    <citation type="submission" date="2006-03" db="EMBL/GenBank/DDBJ databases">
        <title>Complete sequence of Shewanella denitrificans OS217.</title>
        <authorList>
            <consortium name="US DOE Joint Genome Institute"/>
            <person name="Copeland A."/>
            <person name="Lucas S."/>
            <person name="Lapidus A."/>
            <person name="Barry K."/>
            <person name="Detter J.C."/>
            <person name="Glavina del Rio T."/>
            <person name="Hammon N."/>
            <person name="Israni S."/>
            <person name="Dalin E."/>
            <person name="Tice H."/>
            <person name="Pitluck S."/>
            <person name="Brettin T."/>
            <person name="Bruce D."/>
            <person name="Han C."/>
            <person name="Tapia R."/>
            <person name="Gilna P."/>
            <person name="Kiss H."/>
            <person name="Schmutz J."/>
            <person name="Larimer F."/>
            <person name="Land M."/>
            <person name="Hauser L."/>
            <person name="Kyrpides N."/>
            <person name="Lykidis A."/>
            <person name="Richardson P."/>
        </authorList>
    </citation>
    <scope>NUCLEOTIDE SEQUENCE [LARGE SCALE GENOMIC DNA]</scope>
    <source>
        <strain evidence="2">OS217</strain>
    </source>
</reference>
<keyword evidence="3" id="KW-1185">Reference proteome</keyword>
<dbReference type="KEGG" id="sdn:Sden_0665"/>
<dbReference type="HOGENOM" id="CLU_093136_0_0_6"/>
<proteinExistence type="predicted"/>
<dbReference type="AlphaFoldDB" id="Q12RH1"/>
<evidence type="ECO:0000313" key="3">
    <source>
        <dbReference type="Proteomes" id="UP000001982"/>
    </source>
</evidence>
<keyword evidence="1" id="KW-0732">Signal</keyword>
<dbReference type="STRING" id="318161.Sden_0665"/>
<gene>
    <name evidence="2" type="ordered locus">Sden_0665</name>
</gene>
<organism evidence="2 3">
    <name type="scientific">Shewanella denitrificans (strain OS217 / ATCC BAA-1090 / DSM 15013)</name>
    <dbReference type="NCBI Taxonomy" id="318161"/>
    <lineage>
        <taxon>Bacteria</taxon>
        <taxon>Pseudomonadati</taxon>
        <taxon>Pseudomonadota</taxon>
        <taxon>Gammaproteobacteria</taxon>
        <taxon>Alteromonadales</taxon>
        <taxon>Shewanellaceae</taxon>
        <taxon>Shewanella</taxon>
    </lineage>
</organism>
<protein>
    <recommendedName>
        <fullName evidence="4">Transmembrane protein</fullName>
    </recommendedName>
</protein>
<dbReference type="Pfam" id="PF13689">
    <property type="entry name" value="DUF4154"/>
    <property type="match status" value="1"/>
</dbReference>
<feature type="chain" id="PRO_5004181433" description="Transmembrane protein" evidence="1">
    <location>
        <begin position="19"/>
        <end position="167"/>
    </location>
</feature>
<sequence length="167" mass="18584">MRNLIFFLLIGVMSSASAEAVVYQIKASYIYNFLQFVQFYEQPTQGPLHVCIFGKNKFGSALDDVDGASTPEGKIKIRFIKNYQDPASLAQCKVLYFVGDDAAFNRKILADINPAEVLTIGESTDFIGMGGYIELFILDDSIRFRFNKELVGNTQFKVAAQLLSLGV</sequence>
<name>Q12RH1_SHEDO</name>
<feature type="signal peptide" evidence="1">
    <location>
        <begin position="1"/>
        <end position="18"/>
    </location>
</feature>
<dbReference type="Proteomes" id="UP000001982">
    <property type="component" value="Chromosome"/>
</dbReference>